<dbReference type="EMBL" id="CP002859">
    <property type="protein sequence ID" value="AEI49827.1"/>
    <property type="molecule type" value="Genomic_DNA"/>
</dbReference>
<dbReference type="Pfam" id="PF21814">
    <property type="entry name" value="DUF6883"/>
    <property type="match status" value="1"/>
</dbReference>
<reference evidence="2 3" key="2">
    <citation type="journal article" date="2012" name="Stand. Genomic Sci.">
        <title>Complete genome sequence of the aquatic bacterium Runella slithyformis type strain (LSU 4(T)).</title>
        <authorList>
            <person name="Copeland A."/>
            <person name="Zhang X."/>
            <person name="Misra M."/>
            <person name="Lapidus A."/>
            <person name="Nolan M."/>
            <person name="Lucas S."/>
            <person name="Deshpande S."/>
            <person name="Cheng J.F."/>
            <person name="Tapia R."/>
            <person name="Goodwin L.A."/>
            <person name="Pitluck S."/>
            <person name="Liolios K."/>
            <person name="Pagani I."/>
            <person name="Ivanova N."/>
            <person name="Mikhailova N."/>
            <person name="Pati A."/>
            <person name="Chen A."/>
            <person name="Palaniappan K."/>
            <person name="Land M."/>
            <person name="Hauser L."/>
            <person name="Pan C."/>
            <person name="Jeffries C.D."/>
            <person name="Detter J.C."/>
            <person name="Brambilla E.M."/>
            <person name="Rohde M."/>
            <person name="Djao O.D."/>
            <person name="Goker M."/>
            <person name="Sikorski J."/>
            <person name="Tindall B.J."/>
            <person name="Woyke T."/>
            <person name="Bristow J."/>
            <person name="Eisen J.A."/>
            <person name="Markowitz V."/>
            <person name="Hugenholtz P."/>
            <person name="Kyrpides N.C."/>
            <person name="Klenk H.P."/>
            <person name="Mavromatis K."/>
        </authorList>
    </citation>
    <scope>NUCLEOTIDE SEQUENCE [LARGE SCALE GENOMIC DNA]</scope>
    <source>
        <strain evidence="3">ATCC 29530 / DSM 19594 / LMG 11500 / NCIMB 11436 / LSU 4</strain>
    </source>
</reference>
<reference evidence="3" key="1">
    <citation type="submission" date="2011-06" db="EMBL/GenBank/DDBJ databases">
        <title>The complete genome of chromosome of Runella slithyformis DSM 19594.</title>
        <authorList>
            <consortium name="US DOE Joint Genome Institute (JGI-PGF)"/>
            <person name="Lucas S."/>
            <person name="Han J."/>
            <person name="Lapidus A."/>
            <person name="Bruce D."/>
            <person name="Goodwin L."/>
            <person name="Pitluck S."/>
            <person name="Peters L."/>
            <person name="Kyrpides N."/>
            <person name="Mavromatis K."/>
            <person name="Ivanova N."/>
            <person name="Ovchinnikova G."/>
            <person name="Zhang X."/>
            <person name="Misra M."/>
            <person name="Detter J.C."/>
            <person name="Tapia R."/>
            <person name="Han C."/>
            <person name="Land M."/>
            <person name="Hauser L."/>
            <person name="Markowitz V."/>
            <person name="Cheng J.-F."/>
            <person name="Hugenholtz P."/>
            <person name="Woyke T."/>
            <person name="Wu D."/>
            <person name="Tindall B."/>
            <person name="Faehrich R."/>
            <person name="Brambilla E."/>
            <person name="Klenk H.-P."/>
            <person name="Eisen J.A."/>
        </authorList>
    </citation>
    <scope>NUCLEOTIDE SEQUENCE [LARGE SCALE GENOMIC DNA]</scope>
    <source>
        <strain evidence="3">ATCC 29530 / DSM 19594 / LMG 11500 / NCIMB 11436 / LSU 4</strain>
    </source>
</reference>
<evidence type="ECO:0000259" key="1">
    <source>
        <dbReference type="Pfam" id="PF21814"/>
    </source>
</evidence>
<name>A0A7U3ZM98_RUNSL</name>
<organism evidence="2 3">
    <name type="scientific">Runella slithyformis (strain ATCC 29530 / DSM 19594 / LMG 11500 / NCIMB 11436 / LSU 4)</name>
    <dbReference type="NCBI Taxonomy" id="761193"/>
    <lineage>
        <taxon>Bacteria</taxon>
        <taxon>Pseudomonadati</taxon>
        <taxon>Bacteroidota</taxon>
        <taxon>Cytophagia</taxon>
        <taxon>Cytophagales</taxon>
        <taxon>Spirosomataceae</taxon>
        <taxon>Runella</taxon>
    </lineage>
</organism>
<dbReference type="AlphaFoldDB" id="A0A7U3ZM98"/>
<keyword evidence="3" id="KW-1185">Reference proteome</keyword>
<dbReference type="Proteomes" id="UP000000493">
    <property type="component" value="Chromosome"/>
</dbReference>
<evidence type="ECO:0000313" key="3">
    <source>
        <dbReference type="Proteomes" id="UP000000493"/>
    </source>
</evidence>
<sequence>MSLPNAERAFIDDRILMDYCLSESHPIGKHKANVFKSALGFSVEHFQQLKAVILTSVVEKEANFTKSNLYGELYIVDIEIENPPQKALVRTRWIVRFDEDCP</sequence>
<dbReference type="KEGG" id="rsi:Runsl_3463"/>
<protein>
    <recommendedName>
        <fullName evidence="1">DUF6883 domain-containing protein</fullName>
    </recommendedName>
</protein>
<dbReference type="InterPro" id="IPR049250">
    <property type="entry name" value="DUF6883"/>
</dbReference>
<dbReference type="RefSeq" id="WP_013929131.1">
    <property type="nucleotide sequence ID" value="NC_015703.1"/>
</dbReference>
<proteinExistence type="predicted"/>
<evidence type="ECO:0000313" key="2">
    <source>
        <dbReference type="EMBL" id="AEI49827.1"/>
    </source>
</evidence>
<gene>
    <name evidence="2" type="ordered locus">Runsl_3463</name>
</gene>
<feature type="domain" description="DUF6883" evidence="1">
    <location>
        <begin position="3"/>
        <end position="102"/>
    </location>
</feature>
<accession>A0A7U3ZM98</accession>